<keyword evidence="3 7" id="KW-1134">Transmembrane beta strand</keyword>
<protein>
    <submittedName>
        <fullName evidence="10">TonB-dependent receptor</fullName>
    </submittedName>
</protein>
<keyword evidence="2 7" id="KW-0813">Transport</keyword>
<keyword evidence="10" id="KW-0675">Receptor</keyword>
<sequence length="988" mass="109263">MKKYLLLLFYLFSVPLLYAQDAAPISGRVTDAKTGEALIAVSVLVKGTTSGAQTDVDGNFTVNAPANATLVFSYIGYQQQEVPVNNRTTINVQLATDATQLNEVVVVGYGTQQKRDVTGSIASVKSEEIVRQSSQNPVSSLQGRVAGVQITNSGAPGASPQIRIRGAGSAQGGVEPLYVVDGTFVSDLSFLNPADIESMEILKDASSASIYGLRAANGVVLVTTKRGKAGQVTLNYNGFAGIQKVTNKLEMTNSQDYATLVNEKTGANTVPLNLPTTDWYDQVLRTAQIHNHQATVSGGSERVTFSVSGGYLNQQGIVKGNDYERITARLQTDVKLSNRIKVGYNAIFNNYKSKDIPGDIFYQAFVAPPVLQVRRADGNYGDPADVGLGNFSNPQASLDWFNQKSNGQRLTSNVFGEWNFFKNFTFRTSLGLNYGMNEYRNYLSKDSLTTTQIARRSRLEKFRSKFTSWLWENTLTYQRTFGDHDVTALLGTSSQEDRSEVFTGSVNDVVYETEANLYLGLGDPETYNIVNTGDRSTFNSYFGRINYTFKNRYLLTATLRYDGSSKFPRGDRRDYFPSAGLGWIVSEESFMKEQQIFDYFKLRASWGKLGNNNIPSNIYTQTVNRDPRYTAFYGGIPYVGASITTVVPPTLLWEVVKETDLGAEFAFLDNRLNVEADWYDKKTENAIFEVPILGSQGTSSSTTLGNYATFRNRGFEFAARWNDEVGSEFRYNVGFNFSRNKNQVVSLATGNSVLYNGNLPVGGYQVTISRVGDPIGSYYGYVVDGIFQNEQEVAASAQTGAKPGSFRYRDLNGDNKIDANDKTIIGNPNPGFIYGITTGFSYKSFDLQLDIQGVADVDLYNGNRNVRYGNENYSQDFFENRWHGPGTSTNYPSADLTGTNLDPNSFYVEKGDYVRIRNLQLGYNLPAGLMKQWKVQALRIFLNSQNPVTIFKYNGFSPEVGGTPISAGIDRNVYPLSATYNLGVNVTF</sequence>
<dbReference type="FunFam" id="2.60.40.1120:FF:000003">
    <property type="entry name" value="Outer membrane protein Omp121"/>
    <property type="match status" value="1"/>
</dbReference>
<keyword evidence="8" id="KW-0732">Signal</keyword>
<evidence type="ECO:0000256" key="8">
    <source>
        <dbReference type="SAM" id="SignalP"/>
    </source>
</evidence>
<dbReference type="SUPFAM" id="SSF49464">
    <property type="entry name" value="Carboxypeptidase regulatory domain-like"/>
    <property type="match status" value="1"/>
</dbReference>
<feature type="chain" id="PRO_5028920011" evidence="8">
    <location>
        <begin position="20"/>
        <end position="988"/>
    </location>
</feature>
<dbReference type="GO" id="GO:0009279">
    <property type="term" value="C:cell outer membrane"/>
    <property type="evidence" value="ECO:0007669"/>
    <property type="project" value="UniProtKB-SubCell"/>
</dbReference>
<evidence type="ECO:0000256" key="4">
    <source>
        <dbReference type="ARBA" id="ARBA00022692"/>
    </source>
</evidence>
<evidence type="ECO:0000256" key="7">
    <source>
        <dbReference type="PROSITE-ProRule" id="PRU01360"/>
    </source>
</evidence>
<dbReference type="Gene3D" id="2.60.40.1120">
    <property type="entry name" value="Carboxypeptidase-like, regulatory domain"/>
    <property type="match status" value="1"/>
</dbReference>
<keyword evidence="5 7" id="KW-0472">Membrane</keyword>
<evidence type="ECO:0000256" key="2">
    <source>
        <dbReference type="ARBA" id="ARBA00022448"/>
    </source>
</evidence>
<comment type="subcellular location">
    <subcellularLocation>
        <location evidence="1 7">Cell outer membrane</location>
        <topology evidence="1 7">Multi-pass membrane protein</topology>
    </subcellularLocation>
</comment>
<dbReference type="InterPro" id="IPR037066">
    <property type="entry name" value="Plug_dom_sf"/>
</dbReference>
<feature type="signal peptide" evidence="8">
    <location>
        <begin position="1"/>
        <end position="19"/>
    </location>
</feature>
<name>A0A7G7G8X2_9BACT</name>
<evidence type="ECO:0000259" key="9">
    <source>
        <dbReference type="Pfam" id="PF07715"/>
    </source>
</evidence>
<dbReference type="InterPro" id="IPR036942">
    <property type="entry name" value="Beta-barrel_TonB_sf"/>
</dbReference>
<dbReference type="InterPro" id="IPR008969">
    <property type="entry name" value="CarboxyPept-like_regulatory"/>
</dbReference>
<dbReference type="InterPro" id="IPR023996">
    <property type="entry name" value="TonB-dep_OMP_SusC/RagA"/>
</dbReference>
<reference evidence="10 11" key="1">
    <citation type="journal article" date="2018" name="Int. J. Syst. Evol. Microbiol.">
        <title>Adhaeribacter swui sp. nov., isolated from wet mud.</title>
        <authorList>
            <person name="Kim D.U."/>
            <person name="Kim K.W."/>
            <person name="Kang M.S."/>
            <person name="Kim J.Y."/>
            <person name="Jang J.H."/>
            <person name="Kim M.K."/>
        </authorList>
    </citation>
    <scope>NUCLEOTIDE SEQUENCE [LARGE SCALE GENOMIC DNA]</scope>
    <source>
        <strain evidence="10 11">KCTC 52873</strain>
    </source>
</reference>
<keyword evidence="11" id="KW-1185">Reference proteome</keyword>
<evidence type="ECO:0000256" key="1">
    <source>
        <dbReference type="ARBA" id="ARBA00004571"/>
    </source>
</evidence>
<dbReference type="RefSeq" id="WP_185270087.1">
    <property type="nucleotide sequence ID" value="NZ_CP055156.1"/>
</dbReference>
<dbReference type="NCBIfam" id="TIGR04057">
    <property type="entry name" value="SusC_RagA_signa"/>
    <property type="match status" value="1"/>
</dbReference>
<dbReference type="Pfam" id="PF13715">
    <property type="entry name" value="CarbopepD_reg_2"/>
    <property type="match status" value="1"/>
</dbReference>
<dbReference type="InterPro" id="IPR039426">
    <property type="entry name" value="TonB-dep_rcpt-like"/>
</dbReference>
<comment type="similarity">
    <text evidence="7">Belongs to the TonB-dependent receptor family.</text>
</comment>
<dbReference type="SUPFAM" id="SSF56935">
    <property type="entry name" value="Porins"/>
    <property type="match status" value="1"/>
</dbReference>
<dbReference type="AlphaFoldDB" id="A0A7G7G8X2"/>
<evidence type="ECO:0000256" key="5">
    <source>
        <dbReference type="ARBA" id="ARBA00023136"/>
    </source>
</evidence>
<feature type="domain" description="TonB-dependent receptor plug" evidence="9">
    <location>
        <begin position="114"/>
        <end position="219"/>
    </location>
</feature>
<evidence type="ECO:0000313" key="11">
    <source>
        <dbReference type="Proteomes" id="UP000515237"/>
    </source>
</evidence>
<accession>A0A7G7G8X2</accession>
<proteinExistence type="inferred from homology"/>
<dbReference type="FunFam" id="2.170.130.10:FF:000008">
    <property type="entry name" value="SusC/RagA family TonB-linked outer membrane protein"/>
    <property type="match status" value="1"/>
</dbReference>
<dbReference type="Proteomes" id="UP000515237">
    <property type="component" value="Chromosome"/>
</dbReference>
<dbReference type="NCBIfam" id="TIGR04056">
    <property type="entry name" value="OMP_RagA_SusC"/>
    <property type="match status" value="1"/>
</dbReference>
<keyword evidence="6 7" id="KW-0998">Cell outer membrane</keyword>
<dbReference type="PROSITE" id="PS52016">
    <property type="entry name" value="TONB_DEPENDENT_REC_3"/>
    <property type="match status" value="1"/>
</dbReference>
<dbReference type="EMBL" id="CP055156">
    <property type="protein sequence ID" value="QNF33606.1"/>
    <property type="molecule type" value="Genomic_DNA"/>
</dbReference>
<evidence type="ECO:0000256" key="3">
    <source>
        <dbReference type="ARBA" id="ARBA00022452"/>
    </source>
</evidence>
<dbReference type="KEGG" id="aswu:HUW51_13070"/>
<dbReference type="Gene3D" id="2.170.130.10">
    <property type="entry name" value="TonB-dependent receptor, plug domain"/>
    <property type="match status" value="1"/>
</dbReference>
<dbReference type="InterPro" id="IPR023997">
    <property type="entry name" value="TonB-dep_OMP_SusC/RagA_CS"/>
</dbReference>
<dbReference type="Gene3D" id="2.40.170.20">
    <property type="entry name" value="TonB-dependent receptor, beta-barrel domain"/>
    <property type="match status" value="1"/>
</dbReference>
<evidence type="ECO:0000313" key="10">
    <source>
        <dbReference type="EMBL" id="QNF33606.1"/>
    </source>
</evidence>
<dbReference type="InterPro" id="IPR012910">
    <property type="entry name" value="Plug_dom"/>
</dbReference>
<evidence type="ECO:0000256" key="6">
    <source>
        <dbReference type="ARBA" id="ARBA00023237"/>
    </source>
</evidence>
<organism evidence="10 11">
    <name type="scientific">Adhaeribacter swui</name>
    <dbReference type="NCBI Taxonomy" id="2086471"/>
    <lineage>
        <taxon>Bacteria</taxon>
        <taxon>Pseudomonadati</taxon>
        <taxon>Bacteroidota</taxon>
        <taxon>Cytophagia</taxon>
        <taxon>Cytophagales</taxon>
        <taxon>Hymenobacteraceae</taxon>
        <taxon>Adhaeribacter</taxon>
    </lineage>
</organism>
<dbReference type="Pfam" id="PF07715">
    <property type="entry name" value="Plug"/>
    <property type="match status" value="1"/>
</dbReference>
<keyword evidence="4 7" id="KW-0812">Transmembrane</keyword>
<gene>
    <name evidence="10" type="ORF">HUW51_13070</name>
</gene>